<reference evidence="8 9" key="1">
    <citation type="journal article" date="2014" name="Genome Announc.">
        <title>Draft Genome Sequences of Two Vibrionaceae Species, Vibrio ponticus C121 and Photobacterium aphoticum C119, Isolated as Coral Reef Microbiota.</title>
        <authorList>
            <person name="Al-saari N."/>
            <person name="Meirelles P.M."/>
            <person name="Mino S."/>
            <person name="Suda W."/>
            <person name="Oshima K."/>
            <person name="Hattori M."/>
            <person name="Ohkuma M."/>
            <person name="Thompson F.L."/>
            <person name="Gomez-Gil B."/>
            <person name="Sawabe T."/>
            <person name="Sawabe T."/>
        </authorList>
    </citation>
    <scope>NUCLEOTIDE SEQUENCE [LARGE SCALE GENOMIC DNA]</scope>
    <source>
        <strain evidence="8 9">JCM 19237</strain>
    </source>
</reference>
<dbReference type="eggNOG" id="COG1289">
    <property type="taxonomic scope" value="Bacteria"/>
</dbReference>
<feature type="transmembrane region" description="Helical" evidence="7">
    <location>
        <begin position="133"/>
        <end position="150"/>
    </location>
</feature>
<name>A0A090QW53_9GAMM</name>
<dbReference type="Proteomes" id="UP000029227">
    <property type="component" value="Unassembled WGS sequence"/>
</dbReference>
<evidence type="ECO:0000313" key="8">
    <source>
        <dbReference type="EMBL" id="GAL07121.1"/>
    </source>
</evidence>
<protein>
    <recommendedName>
        <fullName evidence="10">Fusaric acid resistance domain protein</fullName>
    </recommendedName>
</protein>
<comment type="caution">
    <text evidence="8">The sequence shown here is derived from an EMBL/GenBank/DDBJ whole genome shotgun (WGS) entry which is preliminary data.</text>
</comment>
<dbReference type="STRING" id="754436.JCM19237_4537"/>
<evidence type="ECO:0000256" key="1">
    <source>
        <dbReference type="ARBA" id="ARBA00004651"/>
    </source>
</evidence>
<accession>A0A090QW53</accession>
<evidence type="ECO:0000313" key="9">
    <source>
        <dbReference type="Proteomes" id="UP000029227"/>
    </source>
</evidence>
<sequence length="164" mass="17401">MGEAVKEAADTANIHKTHSAEAASAKVASAEAAKASRTQRGAFLHPKYWLVPFCLNDTFKFAFRVALSLTLAYLIPMAMGWNQPSTAATTVMLIASTGSRRESLAKGTLRVLGTIAGGIIGLLLVGAFAQDRMLYMLSVSLAIVVIFISVPRTSTIRPCSCLPA</sequence>
<evidence type="ECO:0000256" key="3">
    <source>
        <dbReference type="ARBA" id="ARBA00022475"/>
    </source>
</evidence>
<dbReference type="InterPro" id="IPR006726">
    <property type="entry name" value="PHBA_efflux_AaeB/fusaric-R"/>
</dbReference>
<keyword evidence="3" id="KW-1003">Cell membrane</keyword>
<gene>
    <name evidence="8" type="ORF">JCM19237_4537</name>
</gene>
<evidence type="ECO:0000256" key="6">
    <source>
        <dbReference type="ARBA" id="ARBA00023136"/>
    </source>
</evidence>
<evidence type="ECO:0000256" key="5">
    <source>
        <dbReference type="ARBA" id="ARBA00022989"/>
    </source>
</evidence>
<evidence type="ECO:0000256" key="4">
    <source>
        <dbReference type="ARBA" id="ARBA00022692"/>
    </source>
</evidence>
<dbReference type="EMBL" id="BBMN01000015">
    <property type="protein sequence ID" value="GAL07121.1"/>
    <property type="molecule type" value="Genomic_DNA"/>
</dbReference>
<keyword evidence="6 7" id="KW-0472">Membrane</keyword>
<organism evidence="8 9">
    <name type="scientific">Photobacterium aphoticum</name>
    <dbReference type="NCBI Taxonomy" id="754436"/>
    <lineage>
        <taxon>Bacteria</taxon>
        <taxon>Pseudomonadati</taxon>
        <taxon>Pseudomonadota</taxon>
        <taxon>Gammaproteobacteria</taxon>
        <taxon>Vibrionales</taxon>
        <taxon>Vibrionaceae</taxon>
        <taxon>Photobacterium</taxon>
    </lineage>
</organism>
<keyword evidence="4 7" id="KW-0812">Transmembrane</keyword>
<dbReference type="PANTHER" id="PTHR30509:SF9">
    <property type="entry name" value="MULTIDRUG RESISTANCE PROTEIN MDTO"/>
    <property type="match status" value="1"/>
</dbReference>
<keyword evidence="2" id="KW-0813">Transport</keyword>
<evidence type="ECO:0008006" key="10">
    <source>
        <dbReference type="Google" id="ProtNLM"/>
    </source>
</evidence>
<dbReference type="GO" id="GO:0022857">
    <property type="term" value="F:transmembrane transporter activity"/>
    <property type="evidence" value="ECO:0007669"/>
    <property type="project" value="InterPro"/>
</dbReference>
<evidence type="ECO:0000256" key="2">
    <source>
        <dbReference type="ARBA" id="ARBA00022448"/>
    </source>
</evidence>
<keyword evidence="5 7" id="KW-1133">Transmembrane helix</keyword>
<comment type="subcellular location">
    <subcellularLocation>
        <location evidence="1">Cell membrane</location>
        <topology evidence="1">Multi-pass membrane protein</topology>
    </subcellularLocation>
</comment>
<dbReference type="AlphaFoldDB" id="A0A090QW53"/>
<evidence type="ECO:0000256" key="7">
    <source>
        <dbReference type="SAM" id="Phobius"/>
    </source>
</evidence>
<feature type="transmembrane region" description="Helical" evidence="7">
    <location>
        <begin position="109"/>
        <end position="127"/>
    </location>
</feature>
<dbReference type="PANTHER" id="PTHR30509">
    <property type="entry name" value="P-HYDROXYBENZOIC ACID EFFLUX PUMP SUBUNIT-RELATED"/>
    <property type="match status" value="1"/>
</dbReference>
<proteinExistence type="predicted"/>
<dbReference type="GO" id="GO:0005886">
    <property type="term" value="C:plasma membrane"/>
    <property type="evidence" value="ECO:0007669"/>
    <property type="project" value="UniProtKB-SubCell"/>
</dbReference>
<dbReference type="Pfam" id="PF04632">
    <property type="entry name" value="FUSC"/>
    <property type="match status" value="1"/>
</dbReference>